<dbReference type="EMBL" id="JBHRSS010000006">
    <property type="protein sequence ID" value="MFC3105033.1"/>
    <property type="molecule type" value="Genomic_DNA"/>
</dbReference>
<dbReference type="PANTHER" id="PTHR35340">
    <property type="entry name" value="PQQ ENZYME REPEAT PROTEIN-RELATED"/>
    <property type="match status" value="1"/>
</dbReference>
<organism evidence="1 2">
    <name type="scientific">Salinisphaera aquimarina</name>
    <dbReference type="NCBI Taxonomy" id="2094031"/>
    <lineage>
        <taxon>Bacteria</taxon>
        <taxon>Pseudomonadati</taxon>
        <taxon>Pseudomonadota</taxon>
        <taxon>Gammaproteobacteria</taxon>
        <taxon>Salinisphaerales</taxon>
        <taxon>Salinisphaeraceae</taxon>
        <taxon>Salinisphaera</taxon>
    </lineage>
</organism>
<reference evidence="2" key="1">
    <citation type="journal article" date="2019" name="Int. J. Syst. Evol. Microbiol.">
        <title>The Global Catalogue of Microorganisms (GCM) 10K type strain sequencing project: providing services to taxonomists for standard genome sequencing and annotation.</title>
        <authorList>
            <consortium name="The Broad Institute Genomics Platform"/>
            <consortium name="The Broad Institute Genome Sequencing Center for Infectious Disease"/>
            <person name="Wu L."/>
            <person name="Ma J."/>
        </authorList>
    </citation>
    <scope>NUCLEOTIDE SEQUENCE [LARGE SCALE GENOMIC DNA]</scope>
    <source>
        <strain evidence="2">KCTC 52640</strain>
    </source>
</reference>
<accession>A0ABV7EQK2</accession>
<dbReference type="Pfam" id="PF14269">
    <property type="entry name" value="Arylsulfotran_2"/>
    <property type="match status" value="1"/>
</dbReference>
<evidence type="ECO:0000313" key="1">
    <source>
        <dbReference type="EMBL" id="MFC3105033.1"/>
    </source>
</evidence>
<dbReference type="InterPro" id="IPR011047">
    <property type="entry name" value="Quinoprotein_ADH-like_sf"/>
</dbReference>
<dbReference type="Gene3D" id="2.130.10.10">
    <property type="entry name" value="YVTN repeat-like/Quinoprotein amine dehydrogenase"/>
    <property type="match status" value="1"/>
</dbReference>
<sequence>MEKTDRFSFAAFFVACLFLAFIGGTFVVLAKVFPYEYLSDAYKAGTALIAQDSVTDRYTQTDQWRDARTNDRGVTINDTDRAYNGYTLYTGGGSAYASLIDMQGNEVHRWSLPYSKLWDKTPDGRGARPDDLMYWRKAVMYPNGDLLAIYIAAGDTPWGYGMVKLDADSNVIWKYHGATHHDLDIAPDGRVLALTHAFSDKTFSEFPNLAKPFLEDYLVVLNGKTGEEERKIPLFDAFYNSRYQPWLTAIPGFATEDPLHTNSVQFIDPQLASAFAPAGGRPNQALLSFRHPGTAVLVDINSGQITWALKGSWLGQHSARALPNGHFTIFDNYGHFQDHNMTRVLEVDPSDDQIVWRYQGDEQHPFSSRLRGAAATLPNGDRLITESDGGRLFEVAPDGTIVWEFINPVRGGDKDQYIPVVSSGQRIKPAELDPDFRAQLDSK</sequence>
<comment type="caution">
    <text evidence="1">The sequence shown here is derived from an EMBL/GenBank/DDBJ whole genome shotgun (WGS) entry which is preliminary data.</text>
</comment>
<dbReference type="InterPro" id="IPR039535">
    <property type="entry name" value="ASST-like"/>
</dbReference>
<dbReference type="InterPro" id="IPR053143">
    <property type="entry name" value="Arylsulfate_ST"/>
</dbReference>
<dbReference type="InterPro" id="IPR015943">
    <property type="entry name" value="WD40/YVTN_repeat-like_dom_sf"/>
</dbReference>
<dbReference type="Proteomes" id="UP001595462">
    <property type="component" value="Unassembled WGS sequence"/>
</dbReference>
<keyword evidence="2" id="KW-1185">Reference proteome</keyword>
<proteinExistence type="predicted"/>
<dbReference type="PANTHER" id="PTHR35340:SF5">
    <property type="entry name" value="ASST-DOMAIN-CONTAINING PROTEIN"/>
    <property type="match status" value="1"/>
</dbReference>
<name>A0ABV7EQK2_9GAMM</name>
<gene>
    <name evidence="1" type="ORF">ACFOSU_14220</name>
</gene>
<protein>
    <submittedName>
        <fullName evidence="1">Arylsulfotransferase family protein</fullName>
    </submittedName>
</protein>
<dbReference type="RefSeq" id="WP_380690591.1">
    <property type="nucleotide sequence ID" value="NZ_JBHRSS010000006.1"/>
</dbReference>
<evidence type="ECO:0000313" key="2">
    <source>
        <dbReference type="Proteomes" id="UP001595462"/>
    </source>
</evidence>
<dbReference type="SUPFAM" id="SSF50998">
    <property type="entry name" value="Quinoprotein alcohol dehydrogenase-like"/>
    <property type="match status" value="1"/>
</dbReference>